<dbReference type="PRINTS" id="PR00455">
    <property type="entry name" value="HTHTETR"/>
</dbReference>
<reference evidence="4 5" key="1">
    <citation type="submission" date="2017-06" db="EMBL/GenBank/DDBJ databases">
        <title>Genome Sequencing of the methanotroph Methylovulum psychrotolerants str. HV10-M2 isolated from a high-altitude environment.</title>
        <authorList>
            <person name="Mateos-Rivera A."/>
        </authorList>
    </citation>
    <scope>NUCLEOTIDE SEQUENCE [LARGE SCALE GENOMIC DNA]</scope>
    <source>
        <strain evidence="4 5">HV10_M2</strain>
    </source>
</reference>
<evidence type="ECO:0000256" key="2">
    <source>
        <dbReference type="PROSITE-ProRule" id="PRU00335"/>
    </source>
</evidence>
<dbReference type="EMBL" id="CP022129">
    <property type="protein sequence ID" value="ASF44967.1"/>
    <property type="molecule type" value="Genomic_DNA"/>
</dbReference>
<dbReference type="Gene3D" id="1.10.357.10">
    <property type="entry name" value="Tetracycline Repressor, domain 2"/>
    <property type="match status" value="1"/>
</dbReference>
<dbReference type="PROSITE" id="PS50977">
    <property type="entry name" value="HTH_TETR_2"/>
    <property type="match status" value="1"/>
</dbReference>
<keyword evidence="5" id="KW-1185">Reference proteome</keyword>
<dbReference type="RefSeq" id="WP_088617850.1">
    <property type="nucleotide sequence ID" value="NZ_CP022129.1"/>
</dbReference>
<dbReference type="InterPro" id="IPR001647">
    <property type="entry name" value="HTH_TetR"/>
</dbReference>
<dbReference type="InterPro" id="IPR050109">
    <property type="entry name" value="HTH-type_TetR-like_transc_reg"/>
</dbReference>
<accession>A0A1Z4BUI5</accession>
<dbReference type="Gene3D" id="1.10.10.60">
    <property type="entry name" value="Homeodomain-like"/>
    <property type="match status" value="1"/>
</dbReference>
<evidence type="ECO:0000259" key="3">
    <source>
        <dbReference type="PROSITE" id="PS50977"/>
    </source>
</evidence>
<dbReference type="SUPFAM" id="SSF48498">
    <property type="entry name" value="Tetracyclin repressor-like, C-terminal domain"/>
    <property type="match status" value="1"/>
</dbReference>
<evidence type="ECO:0000256" key="1">
    <source>
        <dbReference type="ARBA" id="ARBA00023125"/>
    </source>
</evidence>
<dbReference type="PANTHER" id="PTHR30055:SF226">
    <property type="entry name" value="HTH-TYPE TRANSCRIPTIONAL REGULATOR PKSA"/>
    <property type="match status" value="1"/>
</dbReference>
<dbReference type="AlphaFoldDB" id="A0A1Z4BUI5"/>
<name>A0A1Z4BUI5_9GAMM</name>
<feature type="DNA-binding region" description="H-T-H motif" evidence="2">
    <location>
        <begin position="35"/>
        <end position="54"/>
    </location>
</feature>
<dbReference type="InterPro" id="IPR015292">
    <property type="entry name" value="Tscrpt_reg_YbiH_C"/>
</dbReference>
<dbReference type="PANTHER" id="PTHR30055">
    <property type="entry name" value="HTH-TYPE TRANSCRIPTIONAL REGULATOR RUTR"/>
    <property type="match status" value="1"/>
</dbReference>
<dbReference type="InterPro" id="IPR009057">
    <property type="entry name" value="Homeodomain-like_sf"/>
</dbReference>
<dbReference type="Pfam" id="PF09209">
    <property type="entry name" value="CecR_C"/>
    <property type="match status" value="1"/>
</dbReference>
<dbReference type="SUPFAM" id="SSF46689">
    <property type="entry name" value="Homeodomain-like"/>
    <property type="match status" value="1"/>
</dbReference>
<organism evidence="4 5">
    <name type="scientific">Methylovulum psychrotolerans</name>
    <dbReference type="NCBI Taxonomy" id="1704499"/>
    <lineage>
        <taxon>Bacteria</taxon>
        <taxon>Pseudomonadati</taxon>
        <taxon>Pseudomonadota</taxon>
        <taxon>Gammaproteobacteria</taxon>
        <taxon>Methylococcales</taxon>
        <taxon>Methylococcaceae</taxon>
        <taxon>Methylovulum</taxon>
    </lineage>
</organism>
<feature type="domain" description="HTH tetR-type" evidence="3">
    <location>
        <begin position="12"/>
        <end position="72"/>
    </location>
</feature>
<proteinExistence type="predicted"/>
<dbReference type="Pfam" id="PF00440">
    <property type="entry name" value="TetR_N"/>
    <property type="match status" value="1"/>
</dbReference>
<protein>
    <submittedName>
        <fullName evidence="4">TetR family transcriptional regulator</fullName>
    </submittedName>
</protein>
<gene>
    <name evidence="4" type="ORF">CEK71_02185</name>
</gene>
<dbReference type="InterPro" id="IPR036271">
    <property type="entry name" value="Tet_transcr_reg_TetR-rel_C_sf"/>
</dbReference>
<dbReference type="GO" id="GO:0003700">
    <property type="term" value="F:DNA-binding transcription factor activity"/>
    <property type="evidence" value="ECO:0007669"/>
    <property type="project" value="TreeGrafter"/>
</dbReference>
<dbReference type="KEGG" id="mpsy:CEK71_02185"/>
<dbReference type="OrthoDB" id="5816932at2"/>
<keyword evidence="1 2" id="KW-0238">DNA-binding</keyword>
<evidence type="ECO:0000313" key="5">
    <source>
        <dbReference type="Proteomes" id="UP000197019"/>
    </source>
</evidence>
<evidence type="ECO:0000313" key="4">
    <source>
        <dbReference type="EMBL" id="ASF44967.1"/>
    </source>
</evidence>
<dbReference type="Proteomes" id="UP000197019">
    <property type="component" value="Chromosome"/>
</dbReference>
<sequence>MAKHTDNLTEPQDARSCLVMAALRIFAEKGFAAATTRNICQLAGANISAIRYYFGDKAGLYRAAFIEPMGDTPCHLALAACADLPLPQALALFFREFLAPLKQGETSRLAMKLRFREMVEPTGVWQEEIDAEIKPLHDVLLALLQRHFALAEPDDDLQRLAFAVIGMAVHFYVGQDVVACLAPQLLATPADIEILAERLVGYAVAIIADEVQRRLSVGSDSLSDTKTS</sequence>
<dbReference type="GO" id="GO:0000976">
    <property type="term" value="F:transcription cis-regulatory region binding"/>
    <property type="evidence" value="ECO:0007669"/>
    <property type="project" value="TreeGrafter"/>
</dbReference>